<gene>
    <name evidence="2" type="ORF">E0L32_004645</name>
</gene>
<dbReference type="OrthoDB" id="4744378at2759"/>
<evidence type="ECO:0000256" key="1">
    <source>
        <dbReference type="SAM" id="MobiDB-lite"/>
    </source>
</evidence>
<organism evidence="2 3">
    <name type="scientific">Thyridium curvatum</name>
    <dbReference type="NCBI Taxonomy" id="1093900"/>
    <lineage>
        <taxon>Eukaryota</taxon>
        <taxon>Fungi</taxon>
        <taxon>Dikarya</taxon>
        <taxon>Ascomycota</taxon>
        <taxon>Pezizomycotina</taxon>
        <taxon>Sordariomycetes</taxon>
        <taxon>Sordariomycetidae</taxon>
        <taxon>Thyridiales</taxon>
        <taxon>Thyridiaceae</taxon>
        <taxon>Thyridium</taxon>
    </lineage>
</organism>
<evidence type="ECO:0000313" key="2">
    <source>
        <dbReference type="EMBL" id="TPX15368.1"/>
    </source>
</evidence>
<protein>
    <submittedName>
        <fullName evidence="2">Uncharacterized protein</fullName>
    </submittedName>
</protein>
<dbReference type="AlphaFoldDB" id="A0A507BF13"/>
<dbReference type="RefSeq" id="XP_030997079.1">
    <property type="nucleotide sequence ID" value="XM_031139078.1"/>
</dbReference>
<feature type="region of interest" description="Disordered" evidence="1">
    <location>
        <begin position="285"/>
        <end position="351"/>
    </location>
</feature>
<evidence type="ECO:0000313" key="3">
    <source>
        <dbReference type="Proteomes" id="UP000319257"/>
    </source>
</evidence>
<dbReference type="InParanoid" id="A0A507BF13"/>
<keyword evidence="3" id="KW-1185">Reference proteome</keyword>
<accession>A0A507BF13</accession>
<proteinExistence type="predicted"/>
<reference evidence="2 3" key="1">
    <citation type="submission" date="2019-06" db="EMBL/GenBank/DDBJ databases">
        <title>Draft genome sequence of the filamentous fungus Phialemoniopsis curvata isolated from diesel fuel.</title>
        <authorList>
            <person name="Varaljay V.A."/>
            <person name="Lyon W.J."/>
            <person name="Crouch A.L."/>
            <person name="Drake C.E."/>
            <person name="Hollomon J.M."/>
            <person name="Nadeau L.J."/>
            <person name="Nunn H.S."/>
            <person name="Stevenson B.S."/>
            <person name="Bojanowski C.L."/>
            <person name="Crookes-Goodson W.J."/>
        </authorList>
    </citation>
    <scope>NUCLEOTIDE SEQUENCE [LARGE SCALE GENOMIC DNA]</scope>
    <source>
        <strain evidence="2 3">D216</strain>
    </source>
</reference>
<sequence>MAFNNSFTSGADTILMFGSYYQTIAAMETDIAEHRKLLQPDEIAFVRGASLYDDSGIAGICQTRLNLGLDYYYAVKHQITSLQRAWDAILDEKRRYDAVGWPGRSRGFMESFHLCSYLIPQRVSIGFPGPHVDIPPLDTMNDNGQACQSRSYSCETSTIVASPAQWADHVIPSIEGDGGAQFSASDDAYSEALALSATVTEGSFEDLGRQDNEANVISISSGDDDDDRYSVYSPYFDQSEDSQVFQTPAETKDSVGSTAVFGTLGGYAPEDTTDALLETLLTNLPETPQPRPEMFQDAGSTSQRQPTRKGKPLSLELKGMPSTKRKFSAVRGNEHRQSHEIGYGGKRHRAL</sequence>
<dbReference type="Proteomes" id="UP000319257">
    <property type="component" value="Unassembled WGS sequence"/>
</dbReference>
<dbReference type="GeneID" id="41972092"/>
<dbReference type="EMBL" id="SKBQ01000022">
    <property type="protein sequence ID" value="TPX15368.1"/>
    <property type="molecule type" value="Genomic_DNA"/>
</dbReference>
<name>A0A507BF13_9PEZI</name>
<comment type="caution">
    <text evidence="2">The sequence shown here is derived from an EMBL/GenBank/DDBJ whole genome shotgun (WGS) entry which is preliminary data.</text>
</comment>